<dbReference type="AlphaFoldDB" id="A0AAD2AGP1"/>
<organism evidence="1 2">
    <name type="scientific">Fraxinus pennsylvanica</name>
    <dbReference type="NCBI Taxonomy" id="56036"/>
    <lineage>
        <taxon>Eukaryota</taxon>
        <taxon>Viridiplantae</taxon>
        <taxon>Streptophyta</taxon>
        <taxon>Embryophyta</taxon>
        <taxon>Tracheophyta</taxon>
        <taxon>Spermatophyta</taxon>
        <taxon>Magnoliopsida</taxon>
        <taxon>eudicotyledons</taxon>
        <taxon>Gunneridae</taxon>
        <taxon>Pentapetalae</taxon>
        <taxon>asterids</taxon>
        <taxon>lamiids</taxon>
        <taxon>Lamiales</taxon>
        <taxon>Oleaceae</taxon>
        <taxon>Oleeae</taxon>
        <taxon>Fraxinus</taxon>
    </lineage>
</organism>
<dbReference type="Proteomes" id="UP000834106">
    <property type="component" value="Chromosome 23"/>
</dbReference>
<dbReference type="Gene3D" id="3.30.40.10">
    <property type="entry name" value="Zinc/RING finger domain, C3HC4 (zinc finger)"/>
    <property type="match status" value="1"/>
</dbReference>
<dbReference type="InterPro" id="IPR013083">
    <property type="entry name" value="Znf_RING/FYVE/PHD"/>
</dbReference>
<protein>
    <submittedName>
        <fullName evidence="1">Uncharacterized protein</fullName>
    </submittedName>
</protein>
<name>A0AAD2AGP1_9LAMI</name>
<proteinExistence type="predicted"/>
<evidence type="ECO:0000313" key="2">
    <source>
        <dbReference type="Proteomes" id="UP000834106"/>
    </source>
</evidence>
<accession>A0AAD2AGP1</accession>
<sequence>MDHGASMVCKNFQGETPLDCAPATLQYRMKKKMEENDYIFTLEYGTIFGELMENENATKGSRPAAKYVVENTPLVELTKDEMGENNDSVVCTVHCILPWLKIRNTCPVCRYELPTADVDYEKRKTERSGAGIASRFADDLQARNQYYILFKELLPK</sequence>
<keyword evidence="2" id="KW-1185">Reference proteome</keyword>
<dbReference type="EMBL" id="OU503058">
    <property type="protein sequence ID" value="CAI9787398.1"/>
    <property type="molecule type" value="Genomic_DNA"/>
</dbReference>
<gene>
    <name evidence="1" type="ORF">FPE_LOCUS34828</name>
</gene>
<evidence type="ECO:0000313" key="1">
    <source>
        <dbReference type="EMBL" id="CAI9787398.1"/>
    </source>
</evidence>
<reference evidence="1" key="1">
    <citation type="submission" date="2023-05" db="EMBL/GenBank/DDBJ databases">
        <authorList>
            <person name="Huff M."/>
        </authorList>
    </citation>
    <scope>NUCLEOTIDE SEQUENCE</scope>
</reference>
<dbReference type="SUPFAM" id="SSF57850">
    <property type="entry name" value="RING/U-box"/>
    <property type="match status" value="1"/>
</dbReference>